<dbReference type="InterPro" id="IPR038765">
    <property type="entry name" value="Papain-like_cys_pep_sf"/>
</dbReference>
<keyword evidence="4" id="KW-0788">Thiol protease</keyword>
<dbReference type="GO" id="GO:0005634">
    <property type="term" value="C:nucleus"/>
    <property type="evidence" value="ECO:0007669"/>
    <property type="project" value="TreeGrafter"/>
</dbReference>
<sequence>MEPQKSDNNDQPPTHPSVQKSVLDCVREKAARATMEGLTDDASFMDVVAQIHEHIIRSERTTRSAMSTQLQHSMRLTEIVAGHSTMLDILWSKHVGRKSSQGLDKGPKSKEGVCASKRKVCSSARLEMVASKAKDVRRLCGEKQMKVDVKRSKGKCNHTKKAASRGDKPCQKPLKRKLEFSMASDSDVEVSADLIEFGTPYNNGRNRCGLVQGEDMPQVFYLMFRPPDGMFFSNLELAVVSYVFDAHLDKSEHTQGDRFAFCTLCPGEELIDDVINLLATVLTDERSEPSWWLPTSFAQIALSPGNYCPETLEFIKTRYMGPVDDITKLGSYWRYYPMQLCTLVIYIPLHKDRHWFLMVVDLKEELLIYLDSLKDHSERDARVDQMTYVAFFLQTILRDRKLYSKCDSVPPTTSAYRVREPITGQQDPTSRGCGIWVAQWMQLSNIWTSYDIEGINDHNKMRLALDLIMAKSNPTRDEICKLSCKHWEETLDNPATRGTPQGTQPPAEASSNVSSSSKSLTI</sequence>
<keyword evidence="8" id="KW-1185">Reference proteome</keyword>
<evidence type="ECO:0000256" key="2">
    <source>
        <dbReference type="ARBA" id="ARBA00022670"/>
    </source>
</evidence>
<feature type="compositionally biased region" description="Low complexity" evidence="5">
    <location>
        <begin position="510"/>
        <end position="522"/>
    </location>
</feature>
<keyword evidence="2" id="KW-0645">Protease</keyword>
<evidence type="ECO:0000256" key="1">
    <source>
        <dbReference type="ARBA" id="ARBA00005234"/>
    </source>
</evidence>
<dbReference type="AlphaFoldDB" id="A0A444YK96"/>
<comment type="caution">
    <text evidence="7">The sequence shown here is derived from an EMBL/GenBank/DDBJ whole genome shotgun (WGS) entry which is preliminary data.</text>
</comment>
<keyword evidence="3" id="KW-0378">Hydrolase</keyword>
<dbReference type="Proteomes" id="UP000289738">
    <property type="component" value="Chromosome B06"/>
</dbReference>
<feature type="region of interest" description="Disordered" evidence="5">
    <location>
        <begin position="1"/>
        <end position="20"/>
    </location>
</feature>
<dbReference type="PANTHER" id="PTHR12606:SF1">
    <property type="entry name" value="UBIQUITIN-LIKE-SPECIFIC PROTEASE 1A"/>
    <property type="match status" value="1"/>
</dbReference>
<feature type="domain" description="Ubiquitin-like protease family profile" evidence="6">
    <location>
        <begin position="238"/>
        <end position="444"/>
    </location>
</feature>
<dbReference type="InterPro" id="IPR003653">
    <property type="entry name" value="Peptidase_C48_C"/>
</dbReference>
<dbReference type="EMBL" id="SDMP01000016">
    <property type="protein sequence ID" value="RYR02356.1"/>
    <property type="molecule type" value="Genomic_DNA"/>
</dbReference>
<comment type="similarity">
    <text evidence="1">Belongs to the peptidase C48 family.</text>
</comment>
<dbReference type="GO" id="GO:0016926">
    <property type="term" value="P:protein desumoylation"/>
    <property type="evidence" value="ECO:0007669"/>
    <property type="project" value="TreeGrafter"/>
</dbReference>
<evidence type="ECO:0000313" key="7">
    <source>
        <dbReference type="EMBL" id="RYR02356.1"/>
    </source>
</evidence>
<proteinExistence type="inferred from homology"/>
<organism evidence="7 8">
    <name type="scientific">Arachis hypogaea</name>
    <name type="common">Peanut</name>
    <dbReference type="NCBI Taxonomy" id="3818"/>
    <lineage>
        <taxon>Eukaryota</taxon>
        <taxon>Viridiplantae</taxon>
        <taxon>Streptophyta</taxon>
        <taxon>Embryophyta</taxon>
        <taxon>Tracheophyta</taxon>
        <taxon>Spermatophyta</taxon>
        <taxon>Magnoliopsida</taxon>
        <taxon>eudicotyledons</taxon>
        <taxon>Gunneridae</taxon>
        <taxon>Pentapetalae</taxon>
        <taxon>rosids</taxon>
        <taxon>fabids</taxon>
        <taxon>Fabales</taxon>
        <taxon>Fabaceae</taxon>
        <taxon>Papilionoideae</taxon>
        <taxon>50 kb inversion clade</taxon>
        <taxon>dalbergioids sensu lato</taxon>
        <taxon>Dalbergieae</taxon>
        <taxon>Pterocarpus clade</taxon>
        <taxon>Arachis</taxon>
    </lineage>
</organism>
<evidence type="ECO:0000313" key="8">
    <source>
        <dbReference type="Proteomes" id="UP000289738"/>
    </source>
</evidence>
<evidence type="ECO:0000259" key="6">
    <source>
        <dbReference type="PROSITE" id="PS50600"/>
    </source>
</evidence>
<accession>A0A444YK96</accession>
<dbReference type="PANTHER" id="PTHR12606">
    <property type="entry name" value="SENTRIN/SUMO-SPECIFIC PROTEASE"/>
    <property type="match status" value="1"/>
</dbReference>
<feature type="compositionally biased region" description="Polar residues" evidence="5">
    <location>
        <begin position="9"/>
        <end position="20"/>
    </location>
</feature>
<dbReference type="Gene3D" id="3.40.395.10">
    <property type="entry name" value="Adenoviral Proteinase, Chain A"/>
    <property type="match status" value="1"/>
</dbReference>
<dbReference type="Pfam" id="PF02902">
    <property type="entry name" value="Peptidase_C48"/>
    <property type="match status" value="1"/>
</dbReference>
<name>A0A444YK96_ARAHY</name>
<evidence type="ECO:0000256" key="5">
    <source>
        <dbReference type="SAM" id="MobiDB-lite"/>
    </source>
</evidence>
<gene>
    <name evidence="7" type="ORF">Ahy_B06g081152</name>
</gene>
<evidence type="ECO:0000256" key="3">
    <source>
        <dbReference type="ARBA" id="ARBA00022801"/>
    </source>
</evidence>
<dbReference type="PROSITE" id="PS50600">
    <property type="entry name" value="ULP_PROTEASE"/>
    <property type="match status" value="1"/>
</dbReference>
<dbReference type="GO" id="GO:0016929">
    <property type="term" value="F:deSUMOylase activity"/>
    <property type="evidence" value="ECO:0007669"/>
    <property type="project" value="TreeGrafter"/>
</dbReference>
<protein>
    <recommendedName>
        <fullName evidence="6">Ubiquitin-like protease family profile domain-containing protein</fullName>
    </recommendedName>
</protein>
<evidence type="ECO:0000256" key="4">
    <source>
        <dbReference type="ARBA" id="ARBA00022807"/>
    </source>
</evidence>
<dbReference type="SUPFAM" id="SSF54001">
    <property type="entry name" value="Cysteine proteinases"/>
    <property type="match status" value="1"/>
</dbReference>
<reference evidence="7 8" key="1">
    <citation type="submission" date="2019-01" db="EMBL/GenBank/DDBJ databases">
        <title>Sequencing of cultivated peanut Arachis hypogaea provides insights into genome evolution and oil improvement.</title>
        <authorList>
            <person name="Chen X."/>
        </authorList>
    </citation>
    <scope>NUCLEOTIDE SEQUENCE [LARGE SCALE GENOMIC DNA]</scope>
    <source>
        <strain evidence="8">cv. Fuhuasheng</strain>
        <tissue evidence="7">Leaves</tissue>
    </source>
</reference>
<feature type="region of interest" description="Disordered" evidence="5">
    <location>
        <begin position="491"/>
        <end position="522"/>
    </location>
</feature>
<dbReference type="GO" id="GO:0006508">
    <property type="term" value="P:proteolysis"/>
    <property type="evidence" value="ECO:0007669"/>
    <property type="project" value="UniProtKB-KW"/>
</dbReference>